<evidence type="ECO:0000313" key="3">
    <source>
        <dbReference type="EMBL" id="EFJ13472.1"/>
    </source>
</evidence>
<protein>
    <recommendedName>
        <fullName evidence="5">Pentacotripeptide-repeat region of PRORP domain-containing protein</fullName>
    </recommendedName>
</protein>
<dbReference type="InterPro" id="IPR046960">
    <property type="entry name" value="PPR_At4g14850-like_plant"/>
</dbReference>
<dbReference type="Proteomes" id="UP000001514">
    <property type="component" value="Unassembled WGS sequence"/>
</dbReference>
<evidence type="ECO:0000256" key="1">
    <source>
        <dbReference type="ARBA" id="ARBA00022737"/>
    </source>
</evidence>
<dbReference type="GO" id="GO:0009451">
    <property type="term" value="P:RNA modification"/>
    <property type="evidence" value="ECO:0007669"/>
    <property type="project" value="InterPro"/>
</dbReference>
<dbReference type="InParanoid" id="D8SPT7"/>
<dbReference type="PROSITE" id="PS51375">
    <property type="entry name" value="PPR"/>
    <property type="match status" value="3"/>
</dbReference>
<dbReference type="InterPro" id="IPR011990">
    <property type="entry name" value="TPR-like_helical_dom_sf"/>
</dbReference>
<reference evidence="3 4" key="1">
    <citation type="journal article" date="2011" name="Science">
        <title>The Selaginella genome identifies genetic changes associated with the evolution of vascular plants.</title>
        <authorList>
            <person name="Banks J.A."/>
            <person name="Nishiyama T."/>
            <person name="Hasebe M."/>
            <person name="Bowman J.L."/>
            <person name="Gribskov M."/>
            <person name="dePamphilis C."/>
            <person name="Albert V.A."/>
            <person name="Aono N."/>
            <person name="Aoyama T."/>
            <person name="Ambrose B.A."/>
            <person name="Ashton N.W."/>
            <person name="Axtell M.J."/>
            <person name="Barker E."/>
            <person name="Barker M.S."/>
            <person name="Bennetzen J.L."/>
            <person name="Bonawitz N.D."/>
            <person name="Chapple C."/>
            <person name="Cheng C."/>
            <person name="Correa L.G."/>
            <person name="Dacre M."/>
            <person name="DeBarry J."/>
            <person name="Dreyer I."/>
            <person name="Elias M."/>
            <person name="Engstrom E.M."/>
            <person name="Estelle M."/>
            <person name="Feng L."/>
            <person name="Finet C."/>
            <person name="Floyd S.K."/>
            <person name="Frommer W.B."/>
            <person name="Fujita T."/>
            <person name="Gramzow L."/>
            <person name="Gutensohn M."/>
            <person name="Harholt J."/>
            <person name="Hattori M."/>
            <person name="Heyl A."/>
            <person name="Hirai T."/>
            <person name="Hiwatashi Y."/>
            <person name="Ishikawa M."/>
            <person name="Iwata M."/>
            <person name="Karol K.G."/>
            <person name="Koehler B."/>
            <person name="Kolukisaoglu U."/>
            <person name="Kubo M."/>
            <person name="Kurata T."/>
            <person name="Lalonde S."/>
            <person name="Li K."/>
            <person name="Li Y."/>
            <person name="Litt A."/>
            <person name="Lyons E."/>
            <person name="Manning G."/>
            <person name="Maruyama T."/>
            <person name="Michael T.P."/>
            <person name="Mikami K."/>
            <person name="Miyazaki S."/>
            <person name="Morinaga S."/>
            <person name="Murata T."/>
            <person name="Mueller-Roeber B."/>
            <person name="Nelson D.R."/>
            <person name="Obara M."/>
            <person name="Oguri Y."/>
            <person name="Olmstead R.G."/>
            <person name="Onodera N."/>
            <person name="Petersen B.L."/>
            <person name="Pils B."/>
            <person name="Prigge M."/>
            <person name="Rensing S.A."/>
            <person name="Riano-Pachon D.M."/>
            <person name="Roberts A.W."/>
            <person name="Sato Y."/>
            <person name="Scheller H.V."/>
            <person name="Schulz B."/>
            <person name="Schulz C."/>
            <person name="Shakirov E.V."/>
            <person name="Shibagaki N."/>
            <person name="Shinohara N."/>
            <person name="Shippen D.E."/>
            <person name="Soerensen I."/>
            <person name="Sotooka R."/>
            <person name="Sugimoto N."/>
            <person name="Sugita M."/>
            <person name="Sumikawa N."/>
            <person name="Tanurdzic M."/>
            <person name="Theissen G."/>
            <person name="Ulvskov P."/>
            <person name="Wakazuki S."/>
            <person name="Weng J.K."/>
            <person name="Willats W.W."/>
            <person name="Wipf D."/>
            <person name="Wolf P.G."/>
            <person name="Yang L."/>
            <person name="Zimmer A.D."/>
            <person name="Zhu Q."/>
            <person name="Mitros T."/>
            <person name="Hellsten U."/>
            <person name="Loque D."/>
            <person name="Otillar R."/>
            <person name="Salamov A."/>
            <person name="Schmutz J."/>
            <person name="Shapiro H."/>
            <person name="Lindquist E."/>
            <person name="Lucas S."/>
            <person name="Rokhsar D."/>
            <person name="Grigoriev I.V."/>
        </authorList>
    </citation>
    <scope>NUCLEOTIDE SEQUENCE [LARGE SCALE GENOMIC DNA]</scope>
</reference>
<dbReference type="FunFam" id="1.25.40.10:FF:000090">
    <property type="entry name" value="Pentatricopeptide repeat-containing protein, chloroplastic"/>
    <property type="match status" value="1"/>
</dbReference>
<feature type="repeat" description="PPR" evidence="2">
    <location>
        <begin position="72"/>
        <end position="106"/>
    </location>
</feature>
<dbReference type="SUPFAM" id="SSF48452">
    <property type="entry name" value="TPR-like"/>
    <property type="match status" value="1"/>
</dbReference>
<dbReference type="Pfam" id="PF20431">
    <property type="entry name" value="E_motif"/>
    <property type="match status" value="1"/>
</dbReference>
<name>D8SPT7_SELML</name>
<dbReference type="AlphaFoldDB" id="D8SPT7"/>
<dbReference type="NCBIfam" id="TIGR00756">
    <property type="entry name" value="PPR"/>
    <property type="match status" value="4"/>
</dbReference>
<dbReference type="PANTHER" id="PTHR24015:SF548">
    <property type="entry name" value="OS08G0340900 PROTEIN"/>
    <property type="match status" value="1"/>
</dbReference>
<evidence type="ECO:0008006" key="5">
    <source>
        <dbReference type="Google" id="ProtNLM"/>
    </source>
</evidence>
<dbReference type="GO" id="GO:0003723">
    <property type="term" value="F:RNA binding"/>
    <property type="evidence" value="ECO:0007669"/>
    <property type="project" value="InterPro"/>
</dbReference>
<evidence type="ECO:0000313" key="4">
    <source>
        <dbReference type="Proteomes" id="UP000001514"/>
    </source>
</evidence>
<dbReference type="Pfam" id="PF13041">
    <property type="entry name" value="PPR_2"/>
    <property type="match status" value="2"/>
</dbReference>
<keyword evidence="4" id="KW-1185">Reference proteome</keyword>
<dbReference type="KEGG" id="smo:SELMODRAFT_122264"/>
<dbReference type="InterPro" id="IPR046848">
    <property type="entry name" value="E_motif"/>
</dbReference>
<gene>
    <name evidence="3" type="ORF">SELMODRAFT_122264</name>
</gene>
<proteinExistence type="predicted"/>
<evidence type="ECO:0000256" key="2">
    <source>
        <dbReference type="PROSITE-ProRule" id="PRU00708"/>
    </source>
</evidence>
<organism evidence="4">
    <name type="scientific">Selaginella moellendorffii</name>
    <name type="common">Spikemoss</name>
    <dbReference type="NCBI Taxonomy" id="88036"/>
    <lineage>
        <taxon>Eukaryota</taxon>
        <taxon>Viridiplantae</taxon>
        <taxon>Streptophyta</taxon>
        <taxon>Embryophyta</taxon>
        <taxon>Tracheophyta</taxon>
        <taxon>Lycopodiopsida</taxon>
        <taxon>Selaginellales</taxon>
        <taxon>Selaginellaceae</taxon>
        <taxon>Selaginella</taxon>
    </lineage>
</organism>
<dbReference type="eggNOG" id="KOG4197">
    <property type="taxonomic scope" value="Eukaryota"/>
</dbReference>
<accession>D8SPT7</accession>
<dbReference type="Gramene" id="EFJ13472">
    <property type="protein sequence ID" value="EFJ13472"/>
    <property type="gene ID" value="SELMODRAFT_122264"/>
</dbReference>
<dbReference type="EMBL" id="GL377632">
    <property type="protein sequence ID" value="EFJ13472.1"/>
    <property type="molecule type" value="Genomic_DNA"/>
</dbReference>
<keyword evidence="1" id="KW-0677">Repeat</keyword>
<dbReference type="Gene3D" id="1.25.40.10">
    <property type="entry name" value="Tetratricopeptide repeat domain"/>
    <property type="match status" value="4"/>
</dbReference>
<dbReference type="Pfam" id="PF01535">
    <property type="entry name" value="PPR"/>
    <property type="match status" value="5"/>
</dbReference>
<feature type="repeat" description="PPR" evidence="2">
    <location>
        <begin position="232"/>
        <end position="266"/>
    </location>
</feature>
<sequence>MDLDGVPHNRITFLNAIAGIQSIDRGKFVQERAAAAGFEGDIAVRNALVSLYGRCRSAAMARRVFDAMERRTRVTWTAMISAYAQNGHSKEALELFFEAIESSNSLINMYAKCGSLAKALETFEKLSSPGVIAWNTMISAYAQAGDSNAAIELFHRMDLEGIKPDGVTFMVLLEALGSIGSLQDGKFIHTRAASLGFDEQDTSLCNALLNLYTKCGSMQDAIALFHKMPTPNQISWTCTIAGYAQQGHSTEALELYQKMDLEGTKPNQVTLLGVLTACTHAGLVEDGIYYYNSMVSDHNIQPKEEHYGSLIDMLAKAGWLQEAEALIETLPFHPFAVAWTSLLGASCNHKDVDRAERVAAKAIDREPGNAGPYICLSNMYATLDRRDDVARVKKLIASLKGGGQ</sequence>
<dbReference type="PANTHER" id="PTHR24015">
    <property type="entry name" value="OS07G0578800 PROTEIN-RELATED"/>
    <property type="match status" value="1"/>
</dbReference>
<dbReference type="InterPro" id="IPR002885">
    <property type="entry name" value="PPR_rpt"/>
</dbReference>
<feature type="repeat" description="PPR" evidence="2">
    <location>
        <begin position="130"/>
        <end position="164"/>
    </location>
</feature>
<dbReference type="HOGENOM" id="CLU_002706_0_0_1"/>